<evidence type="ECO:0000313" key="6">
    <source>
        <dbReference type="Proteomes" id="UP000001876"/>
    </source>
</evidence>
<keyword evidence="2" id="KW-0325">Glycoprotein</keyword>
<evidence type="ECO:0000313" key="5">
    <source>
        <dbReference type="EMBL" id="EEH58993.1"/>
    </source>
</evidence>
<dbReference type="OrthoDB" id="407721at2759"/>
<dbReference type="Proteomes" id="UP000001876">
    <property type="component" value="Unassembled WGS sequence"/>
</dbReference>
<dbReference type="EMBL" id="GG663737">
    <property type="protein sequence ID" value="EEH58993.1"/>
    <property type="molecule type" value="Genomic_DNA"/>
</dbReference>
<feature type="domain" description="Purple acid phosphatase C-terminal" evidence="4">
    <location>
        <begin position="211"/>
        <end position="263"/>
    </location>
</feature>
<protein>
    <submittedName>
        <fullName evidence="5">Predicted protein</fullName>
    </submittedName>
</protein>
<dbReference type="Gene3D" id="3.60.21.10">
    <property type="match status" value="1"/>
</dbReference>
<dbReference type="CDD" id="cd00839">
    <property type="entry name" value="MPP_PAPs"/>
    <property type="match status" value="1"/>
</dbReference>
<keyword evidence="1" id="KW-0732">Signal</keyword>
<accession>C1MM70</accession>
<name>C1MM70_MICPC</name>
<feature type="non-terminal residue" evidence="5">
    <location>
        <position position="264"/>
    </location>
</feature>
<dbReference type="PANTHER" id="PTHR22953:SF153">
    <property type="entry name" value="PURPLE ACID PHOSPHATASE"/>
    <property type="match status" value="1"/>
</dbReference>
<feature type="non-terminal residue" evidence="5">
    <location>
        <position position="1"/>
    </location>
</feature>
<dbReference type="PANTHER" id="PTHR22953">
    <property type="entry name" value="ACID PHOSPHATASE RELATED"/>
    <property type="match status" value="1"/>
</dbReference>
<dbReference type="InterPro" id="IPR004843">
    <property type="entry name" value="Calcineurin-like_PHP"/>
</dbReference>
<dbReference type="eggNOG" id="KOG1378">
    <property type="taxonomic scope" value="Eukaryota"/>
</dbReference>
<dbReference type="GeneID" id="9682322"/>
<proteinExistence type="predicted"/>
<dbReference type="InterPro" id="IPR029052">
    <property type="entry name" value="Metallo-depent_PP-like"/>
</dbReference>
<evidence type="ECO:0000259" key="3">
    <source>
        <dbReference type="Pfam" id="PF00149"/>
    </source>
</evidence>
<dbReference type="InterPro" id="IPR025733">
    <property type="entry name" value="PAPs_C"/>
</dbReference>
<dbReference type="STRING" id="564608.C1MM70"/>
<dbReference type="KEGG" id="mpp:MICPUCDRAFT_3567"/>
<dbReference type="InterPro" id="IPR039331">
    <property type="entry name" value="PAPs-like"/>
</dbReference>
<sequence length="264" mass="29116">VVFGVVGDTGQTEVTRGVLKHLSEMKPHALLHTGDLSYADGFPPRWDTFGRLAEPLMSKVPMLVVAGNHDVTLNGVESTAFRARYPTPYLASGSASQDWFSHDVGIAHVIGLNSYAPVTPGRFDGSNAPMFEWLKGDLASIDRALTPWVIVMFHVPWYSSNAGHYKEALRAQEKLEPLLYDAGVDVVLNGHVHAYERSRPVRDWKEDACGAVHLTVGDGGNYEGPYGQSWSEPQPAWSAFREGSFGAGRLEILNATHASWEWRR</sequence>
<reference evidence="5 6" key="1">
    <citation type="journal article" date="2009" name="Science">
        <title>Green evolution and dynamic adaptations revealed by genomes of the marine picoeukaryotes Micromonas.</title>
        <authorList>
            <person name="Worden A.Z."/>
            <person name="Lee J.H."/>
            <person name="Mock T."/>
            <person name="Rouze P."/>
            <person name="Simmons M.P."/>
            <person name="Aerts A.L."/>
            <person name="Allen A.E."/>
            <person name="Cuvelier M.L."/>
            <person name="Derelle E."/>
            <person name="Everett M.V."/>
            <person name="Foulon E."/>
            <person name="Grimwood J."/>
            <person name="Gundlach H."/>
            <person name="Henrissat B."/>
            <person name="Napoli C."/>
            <person name="McDonald S.M."/>
            <person name="Parker M.S."/>
            <person name="Rombauts S."/>
            <person name="Salamov A."/>
            <person name="Von Dassow P."/>
            <person name="Badger J.H."/>
            <person name="Coutinho P.M."/>
            <person name="Demir E."/>
            <person name="Dubchak I."/>
            <person name="Gentemann C."/>
            <person name="Eikrem W."/>
            <person name="Gready J.E."/>
            <person name="John U."/>
            <person name="Lanier W."/>
            <person name="Lindquist E.A."/>
            <person name="Lucas S."/>
            <person name="Mayer K.F."/>
            <person name="Moreau H."/>
            <person name="Not F."/>
            <person name="Otillar R."/>
            <person name="Panaud O."/>
            <person name="Pangilinan J."/>
            <person name="Paulsen I."/>
            <person name="Piegu B."/>
            <person name="Poliakov A."/>
            <person name="Robbens S."/>
            <person name="Schmutz J."/>
            <person name="Toulza E."/>
            <person name="Wyss T."/>
            <person name="Zelensky A."/>
            <person name="Zhou K."/>
            <person name="Armbrust E.V."/>
            <person name="Bhattacharya D."/>
            <person name="Goodenough U.W."/>
            <person name="Van de Peer Y."/>
            <person name="Grigoriev I.V."/>
        </authorList>
    </citation>
    <scope>NUCLEOTIDE SEQUENCE [LARGE SCALE GENOMIC DNA]</scope>
    <source>
        <strain evidence="5 6">CCMP1545</strain>
    </source>
</reference>
<evidence type="ECO:0000259" key="4">
    <source>
        <dbReference type="Pfam" id="PF14008"/>
    </source>
</evidence>
<dbReference type="SUPFAM" id="SSF56300">
    <property type="entry name" value="Metallo-dependent phosphatases"/>
    <property type="match status" value="1"/>
</dbReference>
<evidence type="ECO:0000256" key="2">
    <source>
        <dbReference type="ARBA" id="ARBA00023180"/>
    </source>
</evidence>
<dbReference type="AlphaFoldDB" id="C1MM70"/>
<dbReference type="GO" id="GO:0003993">
    <property type="term" value="F:acid phosphatase activity"/>
    <property type="evidence" value="ECO:0007669"/>
    <property type="project" value="InterPro"/>
</dbReference>
<feature type="domain" description="Calcineurin-like phosphoesterase" evidence="3">
    <location>
        <begin position="3"/>
        <end position="195"/>
    </location>
</feature>
<gene>
    <name evidence="5" type="ORF">MICPUCDRAFT_3567</name>
</gene>
<dbReference type="Pfam" id="PF14008">
    <property type="entry name" value="Metallophos_C"/>
    <property type="match status" value="1"/>
</dbReference>
<dbReference type="InterPro" id="IPR041792">
    <property type="entry name" value="MPP_PAP"/>
</dbReference>
<keyword evidence="6" id="KW-1185">Reference proteome</keyword>
<dbReference type="RefSeq" id="XP_003057348.1">
    <property type="nucleotide sequence ID" value="XM_003057302.1"/>
</dbReference>
<dbReference type="Pfam" id="PF00149">
    <property type="entry name" value="Metallophos"/>
    <property type="match status" value="1"/>
</dbReference>
<evidence type="ECO:0000256" key="1">
    <source>
        <dbReference type="ARBA" id="ARBA00022729"/>
    </source>
</evidence>
<dbReference type="OMA" id="ATHASWE"/>
<organism evidence="6">
    <name type="scientific">Micromonas pusilla (strain CCMP1545)</name>
    <name type="common">Picoplanktonic green alga</name>
    <dbReference type="NCBI Taxonomy" id="564608"/>
    <lineage>
        <taxon>Eukaryota</taxon>
        <taxon>Viridiplantae</taxon>
        <taxon>Chlorophyta</taxon>
        <taxon>Mamiellophyceae</taxon>
        <taxon>Mamiellales</taxon>
        <taxon>Mamiellaceae</taxon>
        <taxon>Micromonas</taxon>
    </lineage>
</organism>